<evidence type="ECO:0000259" key="7">
    <source>
        <dbReference type="Pfam" id="PF01765"/>
    </source>
</evidence>
<accession>A0A0F3NQL6</accession>
<evidence type="ECO:0000256" key="4">
    <source>
        <dbReference type="ARBA" id="ARBA00022917"/>
    </source>
</evidence>
<dbReference type="OrthoDB" id="9804006at2"/>
<dbReference type="AlphaFoldDB" id="A0A0F3NQL6"/>
<name>A0A0F3NQL6_9RICK</name>
<dbReference type="InterPro" id="IPR023584">
    <property type="entry name" value="Ribosome_recyc_fac_dom"/>
</dbReference>
<dbReference type="FunFam" id="3.30.1360.40:FF:000001">
    <property type="entry name" value="Ribosome-recycling factor"/>
    <property type="match status" value="1"/>
</dbReference>
<keyword evidence="4 6" id="KW-0648">Protein biosynthesis</keyword>
<dbReference type="Gene3D" id="3.30.1360.40">
    <property type="match status" value="1"/>
</dbReference>
<organism evidence="8 9">
    <name type="scientific">Candidatus Neoehrlichia procyonis str. RAC413</name>
    <dbReference type="NCBI Taxonomy" id="1359163"/>
    <lineage>
        <taxon>Bacteria</taxon>
        <taxon>Pseudomonadati</taxon>
        <taxon>Pseudomonadota</taxon>
        <taxon>Alphaproteobacteria</taxon>
        <taxon>Rickettsiales</taxon>
        <taxon>Anaplasmataceae</taxon>
        <taxon>Candidatus Neoehrlichia</taxon>
    </lineage>
</organism>
<evidence type="ECO:0000256" key="1">
    <source>
        <dbReference type="ARBA" id="ARBA00004496"/>
    </source>
</evidence>
<dbReference type="Gene3D" id="1.10.132.20">
    <property type="entry name" value="Ribosome-recycling factor"/>
    <property type="match status" value="1"/>
</dbReference>
<protein>
    <recommendedName>
        <fullName evidence="6">Ribosome-recycling factor</fullName>
        <shortName evidence="6">RRF</shortName>
    </recommendedName>
    <alternativeName>
        <fullName evidence="6">Ribosome-releasing factor</fullName>
    </alternativeName>
</protein>
<dbReference type="SUPFAM" id="SSF55194">
    <property type="entry name" value="Ribosome recycling factor, RRF"/>
    <property type="match status" value="1"/>
</dbReference>
<dbReference type="STRING" id="1359163.NLO413_0561"/>
<dbReference type="PATRIC" id="fig|1359163.3.peg.549"/>
<dbReference type="NCBIfam" id="TIGR00496">
    <property type="entry name" value="frr"/>
    <property type="match status" value="1"/>
</dbReference>
<comment type="caution">
    <text evidence="8">The sequence shown here is derived from an EMBL/GenBank/DDBJ whole genome shotgun (WGS) entry which is preliminary data.</text>
</comment>
<reference evidence="8 9" key="1">
    <citation type="submission" date="2015-02" db="EMBL/GenBank/DDBJ databases">
        <title>Genome Sequencing of Rickettsiales.</title>
        <authorList>
            <person name="Daugherty S.C."/>
            <person name="Su Q."/>
            <person name="Abolude K."/>
            <person name="Beier-Sexton M."/>
            <person name="Carlyon J.A."/>
            <person name="Carter R."/>
            <person name="Day N.P."/>
            <person name="Dumler S.J."/>
            <person name="Dyachenko V."/>
            <person name="Godinez A."/>
            <person name="Kurtti T.J."/>
            <person name="Lichay M."/>
            <person name="Mullins K.E."/>
            <person name="Ott S."/>
            <person name="Pappas-Brown V."/>
            <person name="Paris D.H."/>
            <person name="Patel P."/>
            <person name="Richards A.L."/>
            <person name="Sadzewicz L."/>
            <person name="Sears K."/>
            <person name="Seidman D."/>
            <person name="Sengamalay N."/>
            <person name="Stenos J."/>
            <person name="Tallon L.J."/>
            <person name="Vincent G."/>
            <person name="Fraser C.M."/>
            <person name="Munderloh U."/>
            <person name="Dunning-Hotopp J.C."/>
        </authorList>
    </citation>
    <scope>NUCLEOTIDE SEQUENCE [LARGE SCALE GENOMIC DNA]</scope>
    <source>
        <strain evidence="8 9">RAC413</strain>
    </source>
</reference>
<dbReference type="GO" id="GO:0006415">
    <property type="term" value="P:translational termination"/>
    <property type="evidence" value="ECO:0007669"/>
    <property type="project" value="UniProtKB-UniRule"/>
</dbReference>
<sequence length="184" mass="20624">MISEMKQDIRTKMEKTMSLFLNDISGIKTGRAKASLLDGITVDYYGGRVKLNTIANITASDKLLTITAWDVGIIGDIKSAIESSNLGFGILCESNTIRLTIPDLTQDMRKNLVKLLSKLSEEAKVSIRNIRRDSMDKLKAIQDNKEMSKDDFYMCGAEIQKMTDEFIKKISDAFTVKENEILSV</sequence>
<dbReference type="InterPro" id="IPR002661">
    <property type="entry name" value="Ribosome_recyc_fac"/>
</dbReference>
<evidence type="ECO:0000256" key="3">
    <source>
        <dbReference type="ARBA" id="ARBA00022490"/>
    </source>
</evidence>
<evidence type="ECO:0000256" key="2">
    <source>
        <dbReference type="ARBA" id="ARBA00005912"/>
    </source>
</evidence>
<evidence type="ECO:0000256" key="5">
    <source>
        <dbReference type="ARBA" id="ARBA00025050"/>
    </source>
</evidence>
<dbReference type="GO" id="GO:0043023">
    <property type="term" value="F:ribosomal large subunit binding"/>
    <property type="evidence" value="ECO:0007669"/>
    <property type="project" value="TreeGrafter"/>
</dbReference>
<comment type="subcellular location">
    <subcellularLocation>
        <location evidence="1 6">Cytoplasm</location>
    </subcellularLocation>
</comment>
<feature type="domain" description="Ribosome recycling factor" evidence="7">
    <location>
        <begin position="22"/>
        <end position="182"/>
    </location>
</feature>
<comment type="function">
    <text evidence="5 6">Responsible for the release of ribosomes from messenger RNA at the termination of protein biosynthesis. May increase the efficiency of translation by recycling ribosomes from one round of translation to another.</text>
</comment>
<dbReference type="Pfam" id="PF01765">
    <property type="entry name" value="RRF"/>
    <property type="match status" value="1"/>
</dbReference>
<evidence type="ECO:0000313" key="8">
    <source>
        <dbReference type="EMBL" id="KJV69184.1"/>
    </source>
</evidence>
<dbReference type="Proteomes" id="UP000033562">
    <property type="component" value="Unassembled WGS sequence"/>
</dbReference>
<dbReference type="RefSeq" id="WP_045808953.1">
    <property type="nucleotide sequence ID" value="NZ_LANX01000001.1"/>
</dbReference>
<dbReference type="GO" id="GO:0005737">
    <property type="term" value="C:cytoplasm"/>
    <property type="evidence" value="ECO:0007669"/>
    <property type="project" value="UniProtKB-SubCell"/>
</dbReference>
<evidence type="ECO:0000256" key="6">
    <source>
        <dbReference type="HAMAP-Rule" id="MF_00040"/>
    </source>
</evidence>
<dbReference type="PANTHER" id="PTHR20982:SF3">
    <property type="entry name" value="MITOCHONDRIAL RIBOSOME RECYCLING FACTOR PSEUDO 1"/>
    <property type="match status" value="1"/>
</dbReference>
<evidence type="ECO:0000313" key="9">
    <source>
        <dbReference type="Proteomes" id="UP000033562"/>
    </source>
</evidence>
<dbReference type="HAMAP" id="MF_00040">
    <property type="entry name" value="RRF"/>
    <property type="match status" value="1"/>
</dbReference>
<dbReference type="FunFam" id="1.10.132.20:FF:000001">
    <property type="entry name" value="Ribosome-recycling factor"/>
    <property type="match status" value="1"/>
</dbReference>
<keyword evidence="9" id="KW-1185">Reference proteome</keyword>
<dbReference type="InterPro" id="IPR036191">
    <property type="entry name" value="RRF_sf"/>
</dbReference>
<dbReference type="PANTHER" id="PTHR20982">
    <property type="entry name" value="RIBOSOME RECYCLING FACTOR"/>
    <property type="match status" value="1"/>
</dbReference>
<comment type="similarity">
    <text evidence="2 6">Belongs to the RRF family.</text>
</comment>
<gene>
    <name evidence="6 8" type="primary">frr</name>
    <name evidence="8" type="ORF">NLO413_0561</name>
</gene>
<keyword evidence="3 6" id="KW-0963">Cytoplasm</keyword>
<proteinExistence type="inferred from homology"/>
<dbReference type="CDD" id="cd00520">
    <property type="entry name" value="RRF"/>
    <property type="match status" value="1"/>
</dbReference>
<dbReference type="EMBL" id="LANX01000001">
    <property type="protein sequence ID" value="KJV69184.1"/>
    <property type="molecule type" value="Genomic_DNA"/>
</dbReference>